<reference evidence="1" key="1">
    <citation type="submission" date="2022-12" db="EMBL/GenBank/DDBJ databases">
        <authorList>
            <person name="Petersen C."/>
        </authorList>
    </citation>
    <scope>NUCLEOTIDE SEQUENCE</scope>
    <source>
        <strain evidence="1">IBT 21472</strain>
    </source>
</reference>
<protein>
    <submittedName>
        <fullName evidence="1">Uncharacterized protein</fullName>
    </submittedName>
</protein>
<dbReference type="AlphaFoldDB" id="A0A9W9PYM9"/>
<keyword evidence="2" id="KW-1185">Reference proteome</keyword>
<dbReference type="EMBL" id="JAPZBO010000004">
    <property type="protein sequence ID" value="KAJ5318367.1"/>
    <property type="molecule type" value="Genomic_DNA"/>
</dbReference>
<dbReference type="InterPro" id="IPR036641">
    <property type="entry name" value="HPT_dom_sf"/>
</dbReference>
<evidence type="ECO:0000313" key="2">
    <source>
        <dbReference type="Proteomes" id="UP001147746"/>
    </source>
</evidence>
<dbReference type="Proteomes" id="UP001147746">
    <property type="component" value="Unassembled WGS sequence"/>
</dbReference>
<name>A0A9W9PYM9_9EURO</name>
<comment type="caution">
    <text evidence="1">The sequence shown here is derived from an EMBL/GenBank/DDBJ whole genome shotgun (WGS) entry which is preliminary data.</text>
</comment>
<sequence>MGDDQFKTKLKRILDMTVFSQLLEMDYEENRKTSSKALYGFIERADKIVEDMEHALIQESCENVTRAGTTISDPAEAREDPCLTVIKDEINTLKDNVVSARTAIIYFYNTV</sequence>
<accession>A0A9W9PYM9</accession>
<dbReference type="Gene3D" id="1.20.120.160">
    <property type="entry name" value="HPT domain"/>
    <property type="match status" value="1"/>
</dbReference>
<dbReference type="SUPFAM" id="SSF47226">
    <property type="entry name" value="Histidine-containing phosphotransfer domain, HPT domain"/>
    <property type="match status" value="1"/>
</dbReference>
<evidence type="ECO:0000313" key="1">
    <source>
        <dbReference type="EMBL" id="KAJ5318367.1"/>
    </source>
</evidence>
<gene>
    <name evidence="1" type="ORF">N7476_004787</name>
</gene>
<reference evidence="1" key="2">
    <citation type="journal article" date="2023" name="IMA Fungus">
        <title>Comparative genomic study of the Penicillium genus elucidates a diverse pangenome and 15 lateral gene transfer events.</title>
        <authorList>
            <person name="Petersen C."/>
            <person name="Sorensen T."/>
            <person name="Nielsen M.R."/>
            <person name="Sondergaard T.E."/>
            <person name="Sorensen J.L."/>
            <person name="Fitzpatrick D.A."/>
            <person name="Frisvad J.C."/>
            <person name="Nielsen K.L."/>
        </authorList>
    </citation>
    <scope>NUCLEOTIDE SEQUENCE</scope>
    <source>
        <strain evidence="1">IBT 21472</strain>
    </source>
</reference>
<dbReference type="GO" id="GO:0000160">
    <property type="term" value="P:phosphorelay signal transduction system"/>
    <property type="evidence" value="ECO:0007669"/>
    <property type="project" value="InterPro"/>
</dbReference>
<proteinExistence type="predicted"/>
<organism evidence="1 2">
    <name type="scientific">Penicillium atrosanguineum</name>
    <dbReference type="NCBI Taxonomy" id="1132637"/>
    <lineage>
        <taxon>Eukaryota</taxon>
        <taxon>Fungi</taxon>
        <taxon>Dikarya</taxon>
        <taxon>Ascomycota</taxon>
        <taxon>Pezizomycotina</taxon>
        <taxon>Eurotiomycetes</taxon>
        <taxon>Eurotiomycetidae</taxon>
        <taxon>Eurotiales</taxon>
        <taxon>Aspergillaceae</taxon>
        <taxon>Penicillium</taxon>
    </lineage>
</organism>